<gene>
    <name evidence="2" type="ORF">g.48768</name>
</gene>
<organism evidence="2">
    <name type="scientific">Cuerna arida</name>
    <dbReference type="NCBI Taxonomy" id="1464854"/>
    <lineage>
        <taxon>Eukaryota</taxon>
        <taxon>Metazoa</taxon>
        <taxon>Ecdysozoa</taxon>
        <taxon>Arthropoda</taxon>
        <taxon>Hexapoda</taxon>
        <taxon>Insecta</taxon>
        <taxon>Pterygota</taxon>
        <taxon>Neoptera</taxon>
        <taxon>Paraneoptera</taxon>
        <taxon>Hemiptera</taxon>
        <taxon>Auchenorrhyncha</taxon>
        <taxon>Membracoidea</taxon>
        <taxon>Cicadellidae</taxon>
        <taxon>Cicadellinae</taxon>
        <taxon>Proconiini</taxon>
        <taxon>Cuerna</taxon>
    </lineage>
</organism>
<name>A0A1B6G4D4_9HEMI</name>
<proteinExistence type="predicted"/>
<dbReference type="EMBL" id="GECZ01012470">
    <property type="protein sequence ID" value="JAS57299.1"/>
    <property type="molecule type" value="Transcribed_RNA"/>
</dbReference>
<protein>
    <submittedName>
        <fullName evidence="2">Uncharacterized protein</fullName>
    </submittedName>
</protein>
<feature type="non-terminal residue" evidence="2">
    <location>
        <position position="203"/>
    </location>
</feature>
<keyword evidence="1" id="KW-0812">Transmembrane</keyword>
<keyword evidence="1" id="KW-0472">Membrane</keyword>
<accession>A0A1B6G4D4</accession>
<feature type="transmembrane region" description="Helical" evidence="1">
    <location>
        <begin position="106"/>
        <end position="124"/>
    </location>
</feature>
<dbReference type="AlphaFoldDB" id="A0A1B6G4D4"/>
<sequence length="203" mass="23184">HQIISHLSLMENELKSTENNLKILSYGVSMSSLEQVFVQLNNNASETLKNDCLNTVSQLPQENADGILQTHKGELNLSKDVEYSPNWVQMMCAMLRLRILRISRNSNQISFMIIIPLIFMYLGFHVNKTNYKPFQNSTLLLNPDLYSNVTKIAVYGESKVARQLARELDPANDSLTVESYNSLLEKKPWLGVFRIAQMNNSDK</sequence>
<keyword evidence="1" id="KW-1133">Transmembrane helix</keyword>
<evidence type="ECO:0000256" key="1">
    <source>
        <dbReference type="SAM" id="Phobius"/>
    </source>
</evidence>
<feature type="non-terminal residue" evidence="2">
    <location>
        <position position="1"/>
    </location>
</feature>
<evidence type="ECO:0000313" key="2">
    <source>
        <dbReference type="EMBL" id="JAS57299.1"/>
    </source>
</evidence>
<reference evidence="2" key="1">
    <citation type="submission" date="2015-11" db="EMBL/GenBank/DDBJ databases">
        <title>De novo transcriptome assembly of four potential Pierce s Disease insect vectors from Arizona vineyards.</title>
        <authorList>
            <person name="Tassone E.E."/>
        </authorList>
    </citation>
    <scope>NUCLEOTIDE SEQUENCE</scope>
</reference>